<dbReference type="EMBL" id="MFAK01000004">
    <property type="protein sequence ID" value="OGD75452.1"/>
    <property type="molecule type" value="Genomic_DNA"/>
</dbReference>
<sequence>MANFEWIETGKIMGAQVYQDSALVVSSVLNQQYRDNLHSHDLKIIWVSWVLVSILWLYQLIRLLVRARKTGRFEFVRWLGWWIVDGLVFVALVVLQVYVNYRVLKIEYPQDVRIERLGETLVRVRWQTYDKTLGIMVWGYQGESIERVMVANEGNVETKEHDLLLEVEEGKEIKFYLVVGEEEYGQSENEPYVVNQESLIYPLEEIETND</sequence>
<accession>A0A1F5F744</accession>
<organism evidence="2 3">
    <name type="scientific">Candidatus Collierbacteria bacterium RIFOXYA2_FULL_46_10</name>
    <dbReference type="NCBI Taxonomy" id="1817726"/>
    <lineage>
        <taxon>Bacteria</taxon>
        <taxon>Candidatus Collieribacteriota</taxon>
    </lineage>
</organism>
<keyword evidence="1" id="KW-0812">Transmembrane</keyword>
<feature type="transmembrane region" description="Helical" evidence="1">
    <location>
        <begin position="77"/>
        <end position="99"/>
    </location>
</feature>
<keyword evidence="1" id="KW-0472">Membrane</keyword>
<evidence type="ECO:0000256" key="1">
    <source>
        <dbReference type="SAM" id="Phobius"/>
    </source>
</evidence>
<feature type="transmembrane region" description="Helical" evidence="1">
    <location>
        <begin position="44"/>
        <end position="65"/>
    </location>
</feature>
<evidence type="ECO:0000313" key="2">
    <source>
        <dbReference type="EMBL" id="OGD75452.1"/>
    </source>
</evidence>
<name>A0A1F5F744_9BACT</name>
<gene>
    <name evidence="2" type="ORF">A2228_01720</name>
</gene>
<proteinExistence type="predicted"/>
<keyword evidence="1" id="KW-1133">Transmembrane helix</keyword>
<protein>
    <submittedName>
        <fullName evidence="2">Uncharacterized protein</fullName>
    </submittedName>
</protein>
<dbReference type="Proteomes" id="UP000176191">
    <property type="component" value="Unassembled WGS sequence"/>
</dbReference>
<dbReference type="AlphaFoldDB" id="A0A1F5F744"/>
<reference evidence="2 3" key="1">
    <citation type="journal article" date="2016" name="Nat. Commun.">
        <title>Thousands of microbial genomes shed light on interconnected biogeochemical processes in an aquifer system.</title>
        <authorList>
            <person name="Anantharaman K."/>
            <person name="Brown C.T."/>
            <person name="Hug L.A."/>
            <person name="Sharon I."/>
            <person name="Castelle C.J."/>
            <person name="Probst A.J."/>
            <person name="Thomas B.C."/>
            <person name="Singh A."/>
            <person name="Wilkins M.J."/>
            <person name="Karaoz U."/>
            <person name="Brodie E.L."/>
            <person name="Williams K.H."/>
            <person name="Hubbard S.S."/>
            <person name="Banfield J.F."/>
        </authorList>
    </citation>
    <scope>NUCLEOTIDE SEQUENCE [LARGE SCALE GENOMIC DNA]</scope>
</reference>
<comment type="caution">
    <text evidence="2">The sequence shown here is derived from an EMBL/GenBank/DDBJ whole genome shotgun (WGS) entry which is preliminary data.</text>
</comment>
<evidence type="ECO:0000313" key="3">
    <source>
        <dbReference type="Proteomes" id="UP000176191"/>
    </source>
</evidence>